<name>A0ABN9WKW8_9DINO</name>
<comment type="caution">
    <text evidence="2">The sequence shown here is derived from an EMBL/GenBank/DDBJ whole genome shotgun (WGS) entry which is preliminary data.</text>
</comment>
<feature type="region of interest" description="Disordered" evidence="1">
    <location>
        <begin position="1"/>
        <end position="110"/>
    </location>
</feature>
<accession>A0ABN9WKW8</accession>
<evidence type="ECO:0000313" key="4">
    <source>
        <dbReference type="Proteomes" id="UP001189429"/>
    </source>
</evidence>
<dbReference type="EMBL" id="CAUYUJ010018738">
    <property type="protein sequence ID" value="CAK0885967.1"/>
    <property type="molecule type" value="Genomic_DNA"/>
</dbReference>
<proteinExistence type="predicted"/>
<sequence length="110" mass="11402">MLPGVEPASGAAMSDQSSDTESESISRRPTGPDERQRVPCCAGPSQCGGESAGPTRAGRQHRGWPLSTLTAATTTTSLPPFEEAPSQARPRRAGRSLSARGGRRPRSASG</sequence>
<protein>
    <submittedName>
        <fullName evidence="2">Uncharacterized protein</fullName>
    </submittedName>
</protein>
<keyword evidence="4" id="KW-1185">Reference proteome</keyword>
<reference evidence="2" key="1">
    <citation type="submission" date="2023-10" db="EMBL/GenBank/DDBJ databases">
        <authorList>
            <person name="Chen Y."/>
            <person name="Shah S."/>
            <person name="Dougan E. K."/>
            <person name="Thang M."/>
            <person name="Chan C."/>
        </authorList>
    </citation>
    <scope>NUCLEOTIDE SEQUENCE [LARGE SCALE GENOMIC DNA]</scope>
</reference>
<evidence type="ECO:0000313" key="2">
    <source>
        <dbReference type="EMBL" id="CAK0885963.1"/>
    </source>
</evidence>
<feature type="compositionally biased region" description="Basic residues" evidence="1">
    <location>
        <begin position="101"/>
        <end position="110"/>
    </location>
</feature>
<evidence type="ECO:0000256" key="1">
    <source>
        <dbReference type="SAM" id="MobiDB-lite"/>
    </source>
</evidence>
<dbReference type="EMBL" id="CAUYUJ010018738">
    <property type="protein sequence ID" value="CAK0885963.1"/>
    <property type="molecule type" value="Genomic_DNA"/>
</dbReference>
<dbReference type="Proteomes" id="UP001189429">
    <property type="component" value="Unassembled WGS sequence"/>
</dbReference>
<feature type="compositionally biased region" description="Low complexity" evidence="1">
    <location>
        <begin position="65"/>
        <end position="80"/>
    </location>
</feature>
<organism evidence="2 4">
    <name type="scientific">Prorocentrum cordatum</name>
    <dbReference type="NCBI Taxonomy" id="2364126"/>
    <lineage>
        <taxon>Eukaryota</taxon>
        <taxon>Sar</taxon>
        <taxon>Alveolata</taxon>
        <taxon>Dinophyceae</taxon>
        <taxon>Prorocentrales</taxon>
        <taxon>Prorocentraceae</taxon>
        <taxon>Prorocentrum</taxon>
    </lineage>
</organism>
<feature type="compositionally biased region" description="Basic and acidic residues" evidence="1">
    <location>
        <begin position="24"/>
        <end position="37"/>
    </location>
</feature>
<gene>
    <name evidence="2" type="ORF">PCOR1329_LOCUS67432</name>
    <name evidence="3" type="ORF">PCOR1329_LOCUS67436</name>
</gene>
<evidence type="ECO:0000313" key="3">
    <source>
        <dbReference type="EMBL" id="CAK0885967.1"/>
    </source>
</evidence>